<evidence type="ECO:0008006" key="5">
    <source>
        <dbReference type="Google" id="ProtNLM"/>
    </source>
</evidence>
<keyword evidence="1" id="KW-0175">Coiled coil</keyword>
<keyword evidence="4" id="KW-1185">Reference proteome</keyword>
<reference evidence="3 4" key="1">
    <citation type="submission" date="2013-01" db="EMBL/GenBank/DDBJ databases">
        <title>The Genome Sequence of Clostridium colicanis 209318.</title>
        <authorList>
            <consortium name="The Broad Institute Genome Sequencing Platform"/>
            <person name="Earl A."/>
            <person name="Ward D."/>
            <person name="Feldgarden M."/>
            <person name="Gevers D."/>
            <person name="Courvalin P."/>
            <person name="Lambert T."/>
            <person name="Walker B."/>
            <person name="Young S.K."/>
            <person name="Zeng Q."/>
            <person name="Gargeya S."/>
            <person name="Fitzgerald M."/>
            <person name="Haas B."/>
            <person name="Abouelleil A."/>
            <person name="Alvarado L."/>
            <person name="Arachchi H.M."/>
            <person name="Berlin A.M."/>
            <person name="Chapman S.B."/>
            <person name="Dewar J."/>
            <person name="Goldberg J."/>
            <person name="Griggs A."/>
            <person name="Gujja S."/>
            <person name="Hansen M."/>
            <person name="Howarth C."/>
            <person name="Imamovic A."/>
            <person name="Larimer J."/>
            <person name="McCowan C."/>
            <person name="Murphy C."/>
            <person name="Neiman D."/>
            <person name="Pearson M."/>
            <person name="Priest M."/>
            <person name="Roberts A."/>
            <person name="Saif S."/>
            <person name="Shea T."/>
            <person name="Sisk P."/>
            <person name="Sykes S."/>
            <person name="Wortman J."/>
            <person name="Nusbaum C."/>
            <person name="Birren B."/>
        </authorList>
    </citation>
    <scope>NUCLEOTIDE SEQUENCE [LARGE SCALE GENOMIC DNA]</scope>
    <source>
        <strain evidence="3 4">209318</strain>
    </source>
</reference>
<dbReference type="HOGENOM" id="CLU_2648094_0_0_9"/>
<sequence length="76" mass="8830">MDSKEIKEKLEEHSNRIDKLEKQSIRSENRIDNLCEKLDHLIDSLDMWTHKLTTAIITAGITGVVSLMIFIIEKHI</sequence>
<dbReference type="AlphaFoldDB" id="N9XPT8"/>
<comment type="caution">
    <text evidence="3">The sequence shown here is derived from an EMBL/GenBank/DDBJ whole genome shotgun (WGS) entry which is preliminary data.</text>
</comment>
<dbReference type="Proteomes" id="UP000013097">
    <property type="component" value="Unassembled WGS sequence"/>
</dbReference>
<evidence type="ECO:0000313" key="3">
    <source>
        <dbReference type="EMBL" id="ENZ01698.1"/>
    </source>
</evidence>
<gene>
    <name evidence="3" type="ORF">HMPREF1092_00932</name>
</gene>
<dbReference type="PATRIC" id="fig|999411.4.peg.905"/>
<evidence type="ECO:0000313" key="4">
    <source>
        <dbReference type="Proteomes" id="UP000013097"/>
    </source>
</evidence>
<feature type="transmembrane region" description="Helical" evidence="2">
    <location>
        <begin position="52"/>
        <end position="72"/>
    </location>
</feature>
<dbReference type="RefSeq" id="WP_002597434.1">
    <property type="nucleotide sequence ID" value="NZ_CAUWHC010000004.1"/>
</dbReference>
<keyword evidence="2" id="KW-0812">Transmembrane</keyword>
<dbReference type="Pfam" id="PF10779">
    <property type="entry name" value="XhlA"/>
    <property type="match status" value="1"/>
</dbReference>
<keyword evidence="2" id="KW-0472">Membrane</keyword>
<evidence type="ECO:0000256" key="2">
    <source>
        <dbReference type="SAM" id="Phobius"/>
    </source>
</evidence>
<protein>
    <recommendedName>
        <fullName evidence="5">Hemolysin XhlA</fullName>
    </recommendedName>
</protein>
<dbReference type="InterPro" id="IPR019715">
    <property type="entry name" value="Haemolysin_XhlA"/>
</dbReference>
<proteinExistence type="predicted"/>
<feature type="coiled-coil region" evidence="1">
    <location>
        <begin position="3"/>
        <end position="37"/>
    </location>
</feature>
<dbReference type="EMBL" id="AGYT01000008">
    <property type="protein sequence ID" value="ENZ01698.1"/>
    <property type="molecule type" value="Genomic_DNA"/>
</dbReference>
<evidence type="ECO:0000256" key="1">
    <source>
        <dbReference type="SAM" id="Coils"/>
    </source>
</evidence>
<organism evidence="3 4">
    <name type="scientific">Clostridium thermobutyricum</name>
    <dbReference type="NCBI Taxonomy" id="29372"/>
    <lineage>
        <taxon>Bacteria</taxon>
        <taxon>Bacillati</taxon>
        <taxon>Bacillota</taxon>
        <taxon>Clostridia</taxon>
        <taxon>Eubacteriales</taxon>
        <taxon>Clostridiaceae</taxon>
        <taxon>Clostridium</taxon>
    </lineage>
</organism>
<name>N9XPT8_9CLOT</name>
<keyword evidence="2" id="KW-1133">Transmembrane helix</keyword>
<accession>N9XPT8</accession>